<reference evidence="2" key="1">
    <citation type="journal article" date="2022" name="bioRxiv">
        <title>Sequencing and chromosome-scale assembly of the giantPleurodeles waltlgenome.</title>
        <authorList>
            <person name="Brown T."/>
            <person name="Elewa A."/>
            <person name="Iarovenko S."/>
            <person name="Subramanian E."/>
            <person name="Araus A.J."/>
            <person name="Petzold A."/>
            <person name="Susuki M."/>
            <person name="Suzuki K.-i.T."/>
            <person name="Hayashi T."/>
            <person name="Toyoda A."/>
            <person name="Oliveira C."/>
            <person name="Osipova E."/>
            <person name="Leigh N.D."/>
            <person name="Simon A."/>
            <person name="Yun M.H."/>
        </authorList>
    </citation>
    <scope>NUCLEOTIDE SEQUENCE</scope>
    <source>
        <strain evidence="2">20211129_DDA</strain>
        <tissue evidence="2">Liver</tissue>
    </source>
</reference>
<evidence type="ECO:0000313" key="3">
    <source>
        <dbReference type="Proteomes" id="UP001066276"/>
    </source>
</evidence>
<name>A0AAV7MYY3_PLEWA</name>
<keyword evidence="3" id="KW-1185">Reference proteome</keyword>
<dbReference type="Proteomes" id="UP001066276">
    <property type="component" value="Chromosome 9"/>
</dbReference>
<accession>A0AAV7MYY3</accession>
<evidence type="ECO:0000313" key="2">
    <source>
        <dbReference type="EMBL" id="KAJ1105590.1"/>
    </source>
</evidence>
<protein>
    <submittedName>
        <fullName evidence="2">Uncharacterized protein</fullName>
    </submittedName>
</protein>
<feature type="compositionally biased region" description="Basic residues" evidence="1">
    <location>
        <begin position="57"/>
        <end position="77"/>
    </location>
</feature>
<feature type="region of interest" description="Disordered" evidence="1">
    <location>
        <begin position="45"/>
        <end position="77"/>
    </location>
</feature>
<organism evidence="2 3">
    <name type="scientific">Pleurodeles waltl</name>
    <name type="common">Iberian ribbed newt</name>
    <dbReference type="NCBI Taxonomy" id="8319"/>
    <lineage>
        <taxon>Eukaryota</taxon>
        <taxon>Metazoa</taxon>
        <taxon>Chordata</taxon>
        <taxon>Craniata</taxon>
        <taxon>Vertebrata</taxon>
        <taxon>Euteleostomi</taxon>
        <taxon>Amphibia</taxon>
        <taxon>Batrachia</taxon>
        <taxon>Caudata</taxon>
        <taxon>Salamandroidea</taxon>
        <taxon>Salamandridae</taxon>
        <taxon>Pleurodelinae</taxon>
        <taxon>Pleurodeles</taxon>
    </lineage>
</organism>
<dbReference type="AlphaFoldDB" id="A0AAV7MYY3"/>
<feature type="region of interest" description="Disordered" evidence="1">
    <location>
        <begin position="1"/>
        <end position="32"/>
    </location>
</feature>
<sequence>MHNSVERDPYSSDFASQHLLNQGERQTPRPPHRLRLLCSDFASKHLSNQGERQTPRPPHRLRLLLTKKGKSRGSRCR</sequence>
<dbReference type="EMBL" id="JANPWB010000013">
    <property type="protein sequence ID" value="KAJ1105590.1"/>
    <property type="molecule type" value="Genomic_DNA"/>
</dbReference>
<feature type="compositionally biased region" description="Basic and acidic residues" evidence="1">
    <location>
        <begin position="1"/>
        <end position="10"/>
    </location>
</feature>
<gene>
    <name evidence="2" type="ORF">NDU88_002995</name>
</gene>
<comment type="caution">
    <text evidence="2">The sequence shown here is derived from an EMBL/GenBank/DDBJ whole genome shotgun (WGS) entry which is preliminary data.</text>
</comment>
<proteinExistence type="predicted"/>
<feature type="compositionally biased region" description="Polar residues" evidence="1">
    <location>
        <begin position="13"/>
        <end position="25"/>
    </location>
</feature>
<evidence type="ECO:0000256" key="1">
    <source>
        <dbReference type="SAM" id="MobiDB-lite"/>
    </source>
</evidence>